<evidence type="ECO:0000256" key="1">
    <source>
        <dbReference type="ARBA" id="ARBA00008361"/>
    </source>
</evidence>
<dbReference type="InterPro" id="IPR051419">
    <property type="entry name" value="Lys/N-term_MeTrsfase_sf"/>
</dbReference>
<evidence type="ECO:0000313" key="6">
    <source>
        <dbReference type="Proteomes" id="UP000271241"/>
    </source>
</evidence>
<protein>
    <submittedName>
        <fullName evidence="5">S-adenosyl-L-methionine-dependent methyltransferase</fullName>
    </submittedName>
</protein>
<keyword evidence="2 5" id="KW-0489">Methyltransferase</keyword>
<dbReference type="Proteomes" id="UP000271241">
    <property type="component" value="Unassembled WGS sequence"/>
</dbReference>
<dbReference type="GO" id="GO:0008168">
    <property type="term" value="F:methyltransferase activity"/>
    <property type="evidence" value="ECO:0007669"/>
    <property type="project" value="UniProtKB-KW"/>
</dbReference>
<name>A0A4V1IW54_9FUNG</name>
<feature type="non-terminal residue" evidence="5">
    <location>
        <position position="1"/>
    </location>
</feature>
<reference evidence="6" key="1">
    <citation type="journal article" date="2018" name="Nat. Microbiol.">
        <title>Leveraging single-cell genomics to expand the fungal tree of life.</title>
        <authorList>
            <person name="Ahrendt S.R."/>
            <person name="Quandt C.A."/>
            <person name="Ciobanu D."/>
            <person name="Clum A."/>
            <person name="Salamov A."/>
            <person name="Andreopoulos B."/>
            <person name="Cheng J.F."/>
            <person name="Woyke T."/>
            <person name="Pelin A."/>
            <person name="Henrissat B."/>
            <person name="Reynolds N.K."/>
            <person name="Benny G.L."/>
            <person name="Smith M.E."/>
            <person name="James T.Y."/>
            <person name="Grigoriev I.V."/>
        </authorList>
    </citation>
    <scope>NUCLEOTIDE SEQUENCE [LARGE SCALE GENOMIC DNA]</scope>
    <source>
        <strain evidence="6">RSA 1356</strain>
    </source>
</reference>
<gene>
    <name evidence="5" type="ORF">THASP1DRAFT_6699</name>
</gene>
<dbReference type="GO" id="GO:0032259">
    <property type="term" value="P:methylation"/>
    <property type="evidence" value="ECO:0007669"/>
    <property type="project" value="UniProtKB-KW"/>
</dbReference>
<dbReference type="InterPro" id="IPR029063">
    <property type="entry name" value="SAM-dependent_MTases_sf"/>
</dbReference>
<dbReference type="OrthoDB" id="411785at2759"/>
<dbReference type="STRING" id="78915.A0A4V1IW54"/>
<evidence type="ECO:0000259" key="4">
    <source>
        <dbReference type="Pfam" id="PF13847"/>
    </source>
</evidence>
<feature type="domain" description="Methyltransferase" evidence="4">
    <location>
        <begin position="50"/>
        <end position="169"/>
    </location>
</feature>
<dbReference type="Pfam" id="PF13847">
    <property type="entry name" value="Methyltransf_31"/>
    <property type="match status" value="1"/>
</dbReference>
<accession>A0A4V1IW54</accession>
<comment type="similarity">
    <text evidence="1">Belongs to the methyltransferase superfamily.</text>
</comment>
<proteinExistence type="inferred from homology"/>
<sequence length="172" mass="18929">YDSADYWEQRFQTERQFEWLLDFEQLRPILLDLPAENASAAFGPNALIRANDRILHIGCGSSRLGIDLAHAGCTHVVNTDLSASAISNGRQRAEEERQRGSSILDWIQADALDMREVFADASMDVVLDKSLLDAISCGDSDMAAVAARLAEEVGRVLKPGGCWIIISYSSSR</sequence>
<dbReference type="EMBL" id="KZ992898">
    <property type="protein sequence ID" value="RKP06369.1"/>
    <property type="molecule type" value="Genomic_DNA"/>
</dbReference>
<dbReference type="PANTHER" id="PTHR12176:SF84">
    <property type="entry name" value="METHYLTRANSFERASE DOMAIN-CONTAINING PROTEIN"/>
    <property type="match status" value="1"/>
</dbReference>
<evidence type="ECO:0000256" key="2">
    <source>
        <dbReference type="ARBA" id="ARBA00022603"/>
    </source>
</evidence>
<dbReference type="AlphaFoldDB" id="A0A4V1IW54"/>
<dbReference type="SUPFAM" id="SSF53335">
    <property type="entry name" value="S-adenosyl-L-methionine-dependent methyltransferases"/>
    <property type="match status" value="1"/>
</dbReference>
<keyword evidence="6" id="KW-1185">Reference proteome</keyword>
<dbReference type="PANTHER" id="PTHR12176">
    <property type="entry name" value="SAM-DEPENDENT METHYLTRANSFERASE SUPERFAMILY PROTEIN"/>
    <property type="match status" value="1"/>
</dbReference>
<evidence type="ECO:0000256" key="3">
    <source>
        <dbReference type="ARBA" id="ARBA00022679"/>
    </source>
</evidence>
<keyword evidence="3 5" id="KW-0808">Transferase</keyword>
<dbReference type="InterPro" id="IPR025714">
    <property type="entry name" value="Methyltranfer_dom"/>
</dbReference>
<organism evidence="5 6">
    <name type="scientific">Thamnocephalis sphaerospora</name>
    <dbReference type="NCBI Taxonomy" id="78915"/>
    <lineage>
        <taxon>Eukaryota</taxon>
        <taxon>Fungi</taxon>
        <taxon>Fungi incertae sedis</taxon>
        <taxon>Zoopagomycota</taxon>
        <taxon>Zoopagomycotina</taxon>
        <taxon>Zoopagomycetes</taxon>
        <taxon>Zoopagales</taxon>
        <taxon>Sigmoideomycetaceae</taxon>
        <taxon>Thamnocephalis</taxon>
    </lineage>
</organism>
<dbReference type="CDD" id="cd02440">
    <property type="entry name" value="AdoMet_MTases"/>
    <property type="match status" value="1"/>
</dbReference>
<dbReference type="Gene3D" id="3.40.50.150">
    <property type="entry name" value="Vaccinia Virus protein VP39"/>
    <property type="match status" value="1"/>
</dbReference>
<feature type="non-terminal residue" evidence="5">
    <location>
        <position position="172"/>
    </location>
</feature>
<evidence type="ECO:0000313" key="5">
    <source>
        <dbReference type="EMBL" id="RKP06369.1"/>
    </source>
</evidence>